<keyword evidence="5 12" id="KW-0443">Lipid metabolism</keyword>
<organism evidence="13 14">
    <name type="scientific">Nicotiana tabacum</name>
    <name type="common">Common tobacco</name>
    <dbReference type="NCBI Taxonomy" id="4097"/>
    <lineage>
        <taxon>Eukaryota</taxon>
        <taxon>Viridiplantae</taxon>
        <taxon>Streptophyta</taxon>
        <taxon>Embryophyta</taxon>
        <taxon>Tracheophyta</taxon>
        <taxon>Spermatophyta</taxon>
        <taxon>Magnoliopsida</taxon>
        <taxon>eudicotyledons</taxon>
        <taxon>Gunneridae</taxon>
        <taxon>Pentapetalae</taxon>
        <taxon>asterids</taxon>
        <taxon>lamiids</taxon>
        <taxon>Solanales</taxon>
        <taxon>Solanaceae</taxon>
        <taxon>Nicotianoideae</taxon>
        <taxon>Nicotianeae</taxon>
        <taxon>Nicotiana</taxon>
    </lineage>
</organism>
<dbReference type="UniPathway" id="UPA00558">
    <property type="reaction ID" value="UER00616"/>
</dbReference>
<evidence type="ECO:0000256" key="11">
    <source>
        <dbReference type="ARBA" id="ARBA00023317"/>
    </source>
</evidence>
<comment type="PTM">
    <text evidence="12">Is synthesized initially as an inactive proenzyme. Formation of the active enzyme involves a self-maturation process in which the active site pyruvoyl group is generated from an internal serine residue via an autocatalytic post-translational modification. Two non-identical subunits are generated from the proenzyme in this reaction, and the pyruvate is formed at the N-terminus of the alpha chain, which is derived from the carboxyl end of the proenzyme. The autoendoproteolytic cleavage occurs by a canonical serine protease mechanism, in which the side chain hydroxyl group of the serine supplies its oxygen atom to form the C-terminus of the beta chain, while the remainder of the serine residue undergoes an oxidative deamination to produce ammonia and the pyruvoyl prosthetic group on the alpha chain. During this reaction, the Ser that is part of the protease active site of the proenzyme becomes the pyruvoyl prosthetic group, which constitutes an essential element of the active site of the mature decarboxylase.</text>
</comment>
<dbReference type="HAMAP" id="MF_00663">
    <property type="entry name" value="PS_decarb_PSD_B_type2"/>
    <property type="match status" value="1"/>
</dbReference>
<keyword evidence="3 12" id="KW-0210">Decarboxylase</keyword>
<dbReference type="Gene3D" id="1.10.238.10">
    <property type="entry name" value="EF-hand"/>
    <property type="match status" value="1"/>
</dbReference>
<dbReference type="CDD" id="cd00030">
    <property type="entry name" value="C2"/>
    <property type="match status" value="1"/>
</dbReference>
<dbReference type="PROSITE" id="PS50004">
    <property type="entry name" value="C2"/>
    <property type="match status" value="1"/>
</dbReference>
<dbReference type="PROSITE" id="PS50222">
    <property type="entry name" value="EF_HAND_2"/>
    <property type="match status" value="2"/>
</dbReference>
<name>A0A1S3ZGZ4_TOBAC</name>
<dbReference type="EC" id="4.1.1.65" evidence="12"/>
<evidence type="ECO:0000313" key="14">
    <source>
        <dbReference type="RefSeq" id="XP_016463649.2"/>
    </source>
</evidence>
<keyword evidence="4" id="KW-0106">Calcium</keyword>
<comment type="domain">
    <text evidence="12">The C2 domains have an essential, but non-catalytic function. They may facilitate interactions with other proteins and are required for lipid transport function.</text>
</comment>
<reference evidence="14" key="2">
    <citation type="submission" date="2025-08" db="UniProtKB">
        <authorList>
            <consortium name="RefSeq"/>
        </authorList>
    </citation>
    <scope>IDENTIFICATION</scope>
    <source>
        <tissue evidence="14">Leaf</tissue>
    </source>
</reference>
<dbReference type="Pfam" id="PF13202">
    <property type="entry name" value="EF-hand_5"/>
    <property type="match status" value="1"/>
</dbReference>
<comment type="catalytic activity">
    <reaction evidence="12">
        <text>a 1,2-diacyl-sn-glycero-3-phospho-L-serine + H(+) = a 1,2-diacyl-sn-glycero-3-phosphoethanolamine + CO2</text>
        <dbReference type="Rhea" id="RHEA:20828"/>
        <dbReference type="ChEBI" id="CHEBI:15378"/>
        <dbReference type="ChEBI" id="CHEBI:16526"/>
        <dbReference type="ChEBI" id="CHEBI:57262"/>
        <dbReference type="ChEBI" id="CHEBI:64612"/>
        <dbReference type="EC" id="4.1.1.65"/>
    </reaction>
</comment>
<comment type="cofactor">
    <cofactor evidence="12">
        <name>pyruvate</name>
        <dbReference type="ChEBI" id="CHEBI:15361"/>
    </cofactor>
    <text evidence="12">Binds 1 pyruvoyl group covalently per subunit.</text>
</comment>
<dbReference type="InterPro" id="IPR003817">
    <property type="entry name" value="PS_Dcarbxylase"/>
</dbReference>
<keyword evidence="7 12" id="KW-0865">Zymogen</keyword>
<dbReference type="InterPro" id="IPR018247">
    <property type="entry name" value="EF_Hand_1_Ca_BS"/>
</dbReference>
<dbReference type="Pfam" id="PF00168">
    <property type="entry name" value="C2"/>
    <property type="match status" value="1"/>
</dbReference>
<accession>A0A1S3ZGZ4</accession>
<dbReference type="Proteomes" id="UP000790787">
    <property type="component" value="Chromosome 7"/>
</dbReference>
<dbReference type="SUPFAM" id="SSF49562">
    <property type="entry name" value="C2 domain (Calcium/lipid-binding domain, CaLB)"/>
    <property type="match status" value="1"/>
</dbReference>
<dbReference type="OrthoDB" id="5973539at2759"/>
<evidence type="ECO:0000313" key="13">
    <source>
        <dbReference type="Proteomes" id="UP000790787"/>
    </source>
</evidence>
<comment type="pathway">
    <text evidence="12">Phospholipid metabolism; phosphatidylethanolamine biosynthesis; phosphatidylethanolamine from CDP-diacylglycerol: step 2/2.</text>
</comment>
<dbReference type="SUPFAM" id="SSF47473">
    <property type="entry name" value="EF-hand"/>
    <property type="match status" value="1"/>
</dbReference>
<keyword evidence="11 12" id="KW-0670">Pyruvate</keyword>
<proteinExistence type="inferred from homology"/>
<dbReference type="InterPro" id="IPR033179">
    <property type="entry name" value="PSD_type2_pro"/>
</dbReference>
<dbReference type="RefSeq" id="XP_016463649.2">
    <property type="nucleotide sequence ID" value="XM_016608163.2"/>
</dbReference>
<keyword evidence="2 12" id="KW-0444">Lipid biosynthesis</keyword>
<evidence type="ECO:0000256" key="6">
    <source>
        <dbReference type="ARBA" id="ARBA00023136"/>
    </source>
</evidence>
<sequence>MHMHPVVEPPYIYMFFSPLSKHESNFFSLLSWDLIPVVSCVDFHLSNSATYLNWRAIPFILVFSLSKVLQEYQDMVNSNWLKSKFYSKLVIMTIQQHAPFFLRWEVGFSILSLLFLLIYFWYSKFTVKQKKTRFEMVKEKGNPRQKYLKNDTTDLFINGLDGSTNSMAIPAAHRMGHGSSKSDSSSGDSADGGSKPSRMRRLGRRLHLHSHHFRRRSRAHTTGSHSYTSKILKEEDFAGIALIRIITAEMKFKDKWLVCISLGEQTFRTHVSDQTDKPTWNSEKKLLLERHGAHIARISVFETNRLSKNNLIGYCEIDLLEFLSQDSSSDTEVFDLLDPSSTSTVGRISISCCIEDPVDTEKSFVRRILSIVDYNEDGELSLAEFSDLIAAFGNKLAAEKQEELFKQADRNGDGVVCLDELATLLAIQHEKEPLINCCPVCGQVLEVSDGLNSMIHMTLCFDEGTGNQVMTGGFLTEKEASSGWMFKLSEWAHFSTYDIGLRSGSSASHILVYDRRKKRLVEEIIDRKIVLSMRAIYQSKFGLGLMDNGAKEILRSLSEKQGKKMDSAESAKEIPNFIEFFKGQINMDEVKYPLEQFKTFNEFFIRELKPGARPIAFIERDDIAVCAADCRLMVFNSVADSIRFWIKGRKFSIQGLLGNEACSSAFVNGALVIFRLAPQDYHRFHFPVSGTIEKFIEIPGCLYTVNPIAVNSKYCNVFTENKRVVSIISTEYFGKVAFVAIGATMVGSINFSRKEGEYVKKGDEFGYFSFGGSTVICVFEKDSIKIDEDLLENSARSLETLVSVGMQLGLSIKKD</sequence>
<dbReference type="KEGG" id="nta:107786650"/>
<evidence type="ECO:0000256" key="1">
    <source>
        <dbReference type="ARBA" id="ARBA00005189"/>
    </source>
</evidence>
<evidence type="ECO:0000256" key="8">
    <source>
        <dbReference type="ARBA" id="ARBA00023209"/>
    </source>
</evidence>
<dbReference type="InterPro" id="IPR033177">
    <property type="entry name" value="PSD-B"/>
</dbReference>
<dbReference type="SMART" id="SM00054">
    <property type="entry name" value="EFh"/>
    <property type="match status" value="2"/>
</dbReference>
<dbReference type="InterPro" id="IPR011992">
    <property type="entry name" value="EF-hand-dom_pair"/>
</dbReference>
<evidence type="ECO:0000256" key="4">
    <source>
        <dbReference type="ARBA" id="ARBA00022837"/>
    </source>
</evidence>
<keyword evidence="13" id="KW-1185">Reference proteome</keyword>
<evidence type="ECO:0000256" key="10">
    <source>
        <dbReference type="ARBA" id="ARBA00023264"/>
    </source>
</evidence>
<dbReference type="NCBIfam" id="TIGR00163">
    <property type="entry name" value="PS_decarb"/>
    <property type="match status" value="1"/>
</dbReference>
<dbReference type="InterPro" id="IPR002048">
    <property type="entry name" value="EF_hand_dom"/>
</dbReference>
<dbReference type="CDD" id="cd00051">
    <property type="entry name" value="EFh"/>
    <property type="match status" value="1"/>
</dbReference>
<keyword evidence="6 12" id="KW-0472">Membrane</keyword>
<keyword evidence="10 12" id="KW-1208">Phospholipid metabolism</keyword>
<comment type="function">
    <text evidence="12">Catalyzes the formation of phosphatidylethanolamine (PtdEtn) from phosphatidylserine (PtdSer). Plays a central role in phospholipid metabolism and in the interorganelle trafficking of phosphatidylserine.</text>
</comment>
<evidence type="ECO:0000256" key="12">
    <source>
        <dbReference type="HAMAP-Rule" id="MF_03209"/>
    </source>
</evidence>
<comment type="subunit">
    <text evidence="12">Heterodimer of a large membrane-associated beta subunit and a small pyruvoyl-containing alpha subunit.</text>
</comment>
<dbReference type="Gene3D" id="2.60.40.150">
    <property type="entry name" value="C2 domain"/>
    <property type="match status" value="1"/>
</dbReference>
<dbReference type="Pfam" id="PF02666">
    <property type="entry name" value="PS_Dcarbxylase"/>
    <property type="match status" value="1"/>
</dbReference>
<dbReference type="GeneID" id="107786650"/>
<dbReference type="GO" id="GO:0016540">
    <property type="term" value="P:protein autoprocessing"/>
    <property type="evidence" value="ECO:0007669"/>
    <property type="project" value="UniProtKB-UniRule"/>
</dbReference>
<evidence type="ECO:0000256" key="2">
    <source>
        <dbReference type="ARBA" id="ARBA00022516"/>
    </source>
</evidence>
<evidence type="ECO:0000256" key="7">
    <source>
        <dbReference type="ARBA" id="ARBA00023145"/>
    </source>
</evidence>
<comment type="pathway">
    <text evidence="1">Lipid metabolism.</text>
</comment>
<dbReference type="RefSeq" id="XP_016463649.1">
    <property type="nucleotide sequence ID" value="XM_016608163.1"/>
</dbReference>
<dbReference type="GO" id="GO:0005509">
    <property type="term" value="F:calcium ion binding"/>
    <property type="evidence" value="ECO:0007669"/>
    <property type="project" value="InterPro"/>
</dbReference>
<reference evidence="13" key="1">
    <citation type="journal article" date="2014" name="Nat. Commun.">
        <title>The tobacco genome sequence and its comparison with those of tomato and potato.</title>
        <authorList>
            <person name="Sierro N."/>
            <person name="Battey J.N."/>
            <person name="Ouadi S."/>
            <person name="Bakaher N."/>
            <person name="Bovet L."/>
            <person name="Willig A."/>
            <person name="Goepfert S."/>
            <person name="Peitsch M.C."/>
            <person name="Ivanov N.V."/>
        </authorList>
    </citation>
    <scope>NUCLEOTIDE SEQUENCE [LARGE SCALE GENOMIC DNA]</scope>
</reference>
<protein>
    <recommendedName>
        <fullName evidence="12">Phosphatidylserine decarboxylase proenzyme 2</fullName>
        <ecNumber evidence="12">4.1.1.65</ecNumber>
    </recommendedName>
    <component>
        <recommendedName>
            <fullName evidence="12">Phosphatidylserine decarboxylase 2 beta chain</fullName>
        </recommendedName>
    </component>
    <component>
        <recommendedName>
            <fullName evidence="12">Phosphatidylserine decarboxylase 2 alpha chain</fullName>
        </recommendedName>
    </component>
</protein>
<dbReference type="STRING" id="4097.A0A1S3ZGZ4"/>
<dbReference type="AlphaFoldDB" id="A0A1S3ZGZ4"/>
<dbReference type="GO" id="GO:0004609">
    <property type="term" value="F:phosphatidylserine decarboxylase activity"/>
    <property type="evidence" value="ECO:0007669"/>
    <property type="project" value="UniProtKB-UniRule"/>
</dbReference>
<dbReference type="InterPro" id="IPR035892">
    <property type="entry name" value="C2_domain_sf"/>
</dbReference>
<dbReference type="InterPro" id="IPR000008">
    <property type="entry name" value="C2_dom"/>
</dbReference>
<dbReference type="SMR" id="A0A1S3ZGZ4"/>
<evidence type="ECO:0000256" key="9">
    <source>
        <dbReference type="ARBA" id="ARBA00023239"/>
    </source>
</evidence>
<dbReference type="PaxDb" id="4097-A0A1S3ZGZ4"/>
<dbReference type="PROSITE" id="PS00018">
    <property type="entry name" value="EF_HAND_1"/>
    <property type="match status" value="2"/>
</dbReference>
<dbReference type="PANTHER" id="PTHR10067:SF17">
    <property type="entry name" value="PHOSPHATIDYLSERINE DECARBOXYLASE PROENZYME 2"/>
    <property type="match status" value="1"/>
</dbReference>
<gene>
    <name evidence="14" type="primary">LOC107786650</name>
    <name evidence="12" type="synonym">PSD2</name>
</gene>
<dbReference type="PANTHER" id="PTHR10067">
    <property type="entry name" value="PHOSPHATIDYLSERINE DECARBOXYLASE"/>
    <property type="match status" value="1"/>
</dbReference>
<keyword evidence="9 12" id="KW-0456">Lyase</keyword>
<dbReference type="GO" id="GO:0006646">
    <property type="term" value="P:phosphatidylethanolamine biosynthetic process"/>
    <property type="evidence" value="ECO:0007669"/>
    <property type="project" value="UniProtKB-UniRule"/>
</dbReference>
<evidence type="ECO:0000256" key="3">
    <source>
        <dbReference type="ARBA" id="ARBA00022793"/>
    </source>
</evidence>
<keyword evidence="8 12" id="KW-0594">Phospholipid biosynthesis</keyword>
<comment type="similarity">
    <text evidence="12">Belongs to the phosphatidylserine decarboxylase family. PSD-B subfamily. Eukaryotic type II sub-subfamily.</text>
</comment>
<evidence type="ECO:0000256" key="5">
    <source>
        <dbReference type="ARBA" id="ARBA00023098"/>
    </source>
</evidence>